<dbReference type="Proteomes" id="UP000317909">
    <property type="component" value="Chromosome"/>
</dbReference>
<dbReference type="SUPFAM" id="SSF48452">
    <property type="entry name" value="TPR-like"/>
    <property type="match status" value="1"/>
</dbReference>
<evidence type="ECO:0000313" key="2">
    <source>
        <dbReference type="Proteomes" id="UP000317909"/>
    </source>
</evidence>
<keyword evidence="2" id="KW-1185">Reference proteome</keyword>
<gene>
    <name evidence="1" type="ORF">I41_06150</name>
</gene>
<reference evidence="1 2" key="1">
    <citation type="submission" date="2019-02" db="EMBL/GenBank/DDBJ databases">
        <title>Deep-cultivation of Planctomycetes and their phenomic and genomic characterization uncovers novel biology.</title>
        <authorList>
            <person name="Wiegand S."/>
            <person name="Jogler M."/>
            <person name="Boedeker C."/>
            <person name="Pinto D."/>
            <person name="Vollmers J."/>
            <person name="Rivas-Marin E."/>
            <person name="Kohn T."/>
            <person name="Peeters S.H."/>
            <person name="Heuer A."/>
            <person name="Rast P."/>
            <person name="Oberbeckmann S."/>
            <person name="Bunk B."/>
            <person name="Jeske O."/>
            <person name="Meyerdierks A."/>
            <person name="Storesund J.E."/>
            <person name="Kallscheuer N."/>
            <person name="Luecker S."/>
            <person name="Lage O.M."/>
            <person name="Pohl T."/>
            <person name="Merkel B.J."/>
            <person name="Hornburger P."/>
            <person name="Mueller R.-W."/>
            <person name="Bruemmer F."/>
            <person name="Labrenz M."/>
            <person name="Spormann A.M."/>
            <person name="Op den Camp H."/>
            <person name="Overmann J."/>
            <person name="Amann R."/>
            <person name="Jetten M.S.M."/>
            <person name="Mascher T."/>
            <person name="Medema M.H."/>
            <person name="Devos D.P."/>
            <person name="Kaster A.-K."/>
            <person name="Ovreas L."/>
            <person name="Rohde M."/>
            <person name="Galperin M.Y."/>
            <person name="Jogler C."/>
        </authorList>
    </citation>
    <scope>NUCLEOTIDE SEQUENCE [LARGE SCALE GENOMIC DNA]</scope>
    <source>
        <strain evidence="1 2">I41</strain>
    </source>
</reference>
<evidence type="ECO:0008006" key="3">
    <source>
        <dbReference type="Google" id="ProtNLM"/>
    </source>
</evidence>
<organism evidence="1 2">
    <name type="scientific">Lacipirellula limnantheis</name>
    <dbReference type="NCBI Taxonomy" id="2528024"/>
    <lineage>
        <taxon>Bacteria</taxon>
        <taxon>Pseudomonadati</taxon>
        <taxon>Planctomycetota</taxon>
        <taxon>Planctomycetia</taxon>
        <taxon>Pirellulales</taxon>
        <taxon>Lacipirellulaceae</taxon>
        <taxon>Lacipirellula</taxon>
    </lineage>
</organism>
<dbReference type="RefSeq" id="WP_145430744.1">
    <property type="nucleotide sequence ID" value="NZ_CP036339.1"/>
</dbReference>
<dbReference type="AlphaFoldDB" id="A0A517TSU7"/>
<dbReference type="Gene3D" id="1.25.40.10">
    <property type="entry name" value="Tetratricopeptide repeat domain"/>
    <property type="match status" value="1"/>
</dbReference>
<proteinExistence type="predicted"/>
<evidence type="ECO:0000313" key="1">
    <source>
        <dbReference type="EMBL" id="QDT71458.1"/>
    </source>
</evidence>
<dbReference type="EMBL" id="CP036339">
    <property type="protein sequence ID" value="QDT71458.1"/>
    <property type="molecule type" value="Genomic_DNA"/>
</dbReference>
<dbReference type="KEGG" id="llh:I41_06150"/>
<name>A0A517TSU7_9BACT</name>
<dbReference type="OrthoDB" id="268452at2"/>
<accession>A0A517TSU7</accession>
<protein>
    <recommendedName>
        <fullName evidence="3">Tetratricopeptide repeat protein</fullName>
    </recommendedName>
</protein>
<dbReference type="InterPro" id="IPR011990">
    <property type="entry name" value="TPR-like_helical_dom_sf"/>
</dbReference>
<sequence length="187" mass="20361">MAKRRSSNKVSVERARGGQGWVLVHPRDVLECAEDLEEVRAMIAAGEAEVAIDELRWLVETCPEMIEAHYLLGKLAVEATGDVPLGRGHFGFGYQLGQRALAKGCRPTPLTALHPANRPFFDAGRGLAWCLAELGKRDMALEVLEHLLTCDPTDPLGLGGWVDEIRTAGAPIVELGGFVLPPRDEED</sequence>